<evidence type="ECO:0000313" key="2">
    <source>
        <dbReference type="EMBL" id="KAK4136086.1"/>
    </source>
</evidence>
<accession>A0AAN6ZFS9</accession>
<reference evidence="2" key="1">
    <citation type="journal article" date="2023" name="Mol. Phylogenet. Evol.">
        <title>Genome-scale phylogeny and comparative genomics of the fungal order Sordariales.</title>
        <authorList>
            <person name="Hensen N."/>
            <person name="Bonometti L."/>
            <person name="Westerberg I."/>
            <person name="Brannstrom I.O."/>
            <person name="Guillou S."/>
            <person name="Cros-Aarteil S."/>
            <person name="Calhoun S."/>
            <person name="Haridas S."/>
            <person name="Kuo A."/>
            <person name="Mondo S."/>
            <person name="Pangilinan J."/>
            <person name="Riley R."/>
            <person name="LaButti K."/>
            <person name="Andreopoulos B."/>
            <person name="Lipzen A."/>
            <person name="Chen C."/>
            <person name="Yan M."/>
            <person name="Daum C."/>
            <person name="Ng V."/>
            <person name="Clum A."/>
            <person name="Steindorff A."/>
            <person name="Ohm R.A."/>
            <person name="Martin F."/>
            <person name="Silar P."/>
            <person name="Natvig D.O."/>
            <person name="Lalanne C."/>
            <person name="Gautier V."/>
            <person name="Ament-Velasquez S.L."/>
            <person name="Kruys A."/>
            <person name="Hutchinson M.I."/>
            <person name="Powell A.J."/>
            <person name="Barry K."/>
            <person name="Miller A.N."/>
            <person name="Grigoriev I.V."/>
            <person name="Debuchy R."/>
            <person name="Gladieux P."/>
            <person name="Hiltunen Thoren M."/>
            <person name="Johannesson H."/>
        </authorList>
    </citation>
    <scope>NUCLEOTIDE SEQUENCE</scope>
    <source>
        <strain evidence="2">CBS 123565</strain>
    </source>
</reference>
<dbReference type="Proteomes" id="UP001304895">
    <property type="component" value="Unassembled WGS sequence"/>
</dbReference>
<reference evidence="2" key="2">
    <citation type="submission" date="2023-05" db="EMBL/GenBank/DDBJ databases">
        <authorList>
            <consortium name="Lawrence Berkeley National Laboratory"/>
            <person name="Steindorff A."/>
            <person name="Hensen N."/>
            <person name="Bonometti L."/>
            <person name="Westerberg I."/>
            <person name="Brannstrom I.O."/>
            <person name="Guillou S."/>
            <person name="Cros-Aarteil S."/>
            <person name="Calhoun S."/>
            <person name="Haridas S."/>
            <person name="Kuo A."/>
            <person name="Mondo S."/>
            <person name="Pangilinan J."/>
            <person name="Riley R."/>
            <person name="Labutti K."/>
            <person name="Andreopoulos B."/>
            <person name="Lipzen A."/>
            <person name="Chen C."/>
            <person name="Yanf M."/>
            <person name="Daum C."/>
            <person name="Ng V."/>
            <person name="Clum A."/>
            <person name="Ohm R."/>
            <person name="Martin F."/>
            <person name="Silar P."/>
            <person name="Natvig D."/>
            <person name="Lalanne C."/>
            <person name="Gautier V."/>
            <person name="Ament-Velasquez S.L."/>
            <person name="Kruys A."/>
            <person name="Hutchinson M.I."/>
            <person name="Powell A.J."/>
            <person name="Barry K."/>
            <person name="Miller A.N."/>
            <person name="Grigoriev I.V."/>
            <person name="Debuchy R."/>
            <person name="Gladieux P."/>
            <person name="Thoren M.H."/>
            <person name="Johannesson H."/>
        </authorList>
    </citation>
    <scope>NUCLEOTIDE SEQUENCE</scope>
    <source>
        <strain evidence="2">CBS 123565</strain>
    </source>
</reference>
<protein>
    <submittedName>
        <fullName evidence="2">Uncharacterized protein</fullName>
    </submittedName>
</protein>
<organism evidence="2 3">
    <name type="scientific">Trichocladium antarcticum</name>
    <dbReference type="NCBI Taxonomy" id="1450529"/>
    <lineage>
        <taxon>Eukaryota</taxon>
        <taxon>Fungi</taxon>
        <taxon>Dikarya</taxon>
        <taxon>Ascomycota</taxon>
        <taxon>Pezizomycotina</taxon>
        <taxon>Sordariomycetes</taxon>
        <taxon>Sordariomycetidae</taxon>
        <taxon>Sordariales</taxon>
        <taxon>Chaetomiaceae</taxon>
        <taxon>Trichocladium</taxon>
    </lineage>
</organism>
<feature type="compositionally biased region" description="Low complexity" evidence="1">
    <location>
        <begin position="13"/>
        <end position="27"/>
    </location>
</feature>
<proteinExistence type="predicted"/>
<keyword evidence="3" id="KW-1185">Reference proteome</keyword>
<dbReference type="AlphaFoldDB" id="A0AAN6ZFS9"/>
<feature type="region of interest" description="Disordered" evidence="1">
    <location>
        <begin position="1"/>
        <end position="51"/>
    </location>
</feature>
<sequence>MADAQPNKPAPAKPAATKSAATTSASAPPAPVTRTSDLSDEAEADAQQRTKDTWIEAHWAKWSSQADKDRSYLVVFDQSPPAVRAEVIRLLGGAEPALSTVDSSLTILEMAAAKPDLGPVQVALVGAEQFGAIGEAFDMDKITVKMPGQPGEAGKKRKAFVPVPKTGAG</sequence>
<evidence type="ECO:0000256" key="1">
    <source>
        <dbReference type="SAM" id="MobiDB-lite"/>
    </source>
</evidence>
<feature type="region of interest" description="Disordered" evidence="1">
    <location>
        <begin position="148"/>
        <end position="169"/>
    </location>
</feature>
<evidence type="ECO:0000313" key="3">
    <source>
        <dbReference type="Proteomes" id="UP001304895"/>
    </source>
</evidence>
<name>A0AAN6ZFS9_9PEZI</name>
<comment type="caution">
    <text evidence="2">The sequence shown here is derived from an EMBL/GenBank/DDBJ whole genome shotgun (WGS) entry which is preliminary data.</text>
</comment>
<gene>
    <name evidence="2" type="ORF">BT67DRAFT_375053</name>
</gene>
<dbReference type="EMBL" id="MU853404">
    <property type="protein sequence ID" value="KAK4136086.1"/>
    <property type="molecule type" value="Genomic_DNA"/>
</dbReference>